<comment type="subunit">
    <text evidence="4">Part of the 50S ribosomal subunit.</text>
</comment>
<dbReference type="PROSITE" id="PS00783">
    <property type="entry name" value="RIBOSOMAL_L13"/>
    <property type="match status" value="1"/>
</dbReference>
<comment type="caution">
    <text evidence="7">The sequence shown here is derived from an EMBL/GenBank/DDBJ whole genome shotgun (WGS) entry which is preliminary data.</text>
</comment>
<dbReference type="PANTHER" id="PTHR11545:SF2">
    <property type="entry name" value="LARGE RIBOSOMAL SUBUNIT PROTEIN UL13M"/>
    <property type="match status" value="1"/>
</dbReference>
<dbReference type="InterPro" id="IPR023563">
    <property type="entry name" value="Ribosomal_uL13_CS"/>
</dbReference>
<dbReference type="EMBL" id="ABCS01000015">
    <property type="protein sequence ID" value="EDM79936.1"/>
    <property type="molecule type" value="Genomic_DNA"/>
</dbReference>
<dbReference type="GO" id="GO:0006412">
    <property type="term" value="P:translation"/>
    <property type="evidence" value="ECO:0007669"/>
    <property type="project" value="UniProtKB-UniRule"/>
</dbReference>
<evidence type="ECO:0000313" key="7">
    <source>
        <dbReference type="EMBL" id="EDM79936.1"/>
    </source>
</evidence>
<accession>A6G2J9</accession>
<dbReference type="GO" id="GO:0017148">
    <property type="term" value="P:negative regulation of translation"/>
    <property type="evidence" value="ECO:0007669"/>
    <property type="project" value="TreeGrafter"/>
</dbReference>
<protein>
    <recommendedName>
        <fullName evidence="4">Large ribosomal subunit protein uL13</fullName>
    </recommendedName>
</protein>
<evidence type="ECO:0000256" key="3">
    <source>
        <dbReference type="ARBA" id="ARBA00023274"/>
    </source>
</evidence>
<proteinExistence type="inferred from homology"/>
<dbReference type="RefSeq" id="WP_006970948.1">
    <property type="nucleotide sequence ID" value="NZ_ABCS01000015.1"/>
</dbReference>
<evidence type="ECO:0000256" key="2">
    <source>
        <dbReference type="ARBA" id="ARBA00022980"/>
    </source>
</evidence>
<dbReference type="Gene3D" id="3.90.1180.10">
    <property type="entry name" value="Ribosomal protein L13"/>
    <property type="match status" value="1"/>
</dbReference>
<dbReference type="GO" id="GO:0022625">
    <property type="term" value="C:cytosolic large ribosomal subunit"/>
    <property type="evidence" value="ECO:0007669"/>
    <property type="project" value="TreeGrafter"/>
</dbReference>
<dbReference type="Pfam" id="PF00572">
    <property type="entry name" value="Ribosomal_L13"/>
    <property type="match status" value="1"/>
</dbReference>
<reference evidence="7 8" key="1">
    <citation type="submission" date="2007-06" db="EMBL/GenBank/DDBJ databases">
        <authorList>
            <person name="Shimkets L."/>
            <person name="Ferriera S."/>
            <person name="Johnson J."/>
            <person name="Kravitz S."/>
            <person name="Beeson K."/>
            <person name="Sutton G."/>
            <person name="Rogers Y.-H."/>
            <person name="Friedman R."/>
            <person name="Frazier M."/>
            <person name="Venter J.C."/>
        </authorList>
    </citation>
    <scope>NUCLEOTIDE SEQUENCE [LARGE SCALE GENOMIC DNA]</scope>
    <source>
        <strain evidence="7 8">SIR-1</strain>
    </source>
</reference>
<dbReference type="InterPro" id="IPR005822">
    <property type="entry name" value="Ribosomal_uL13"/>
</dbReference>
<dbReference type="STRING" id="391625.PPSIR1_22881"/>
<evidence type="ECO:0000256" key="1">
    <source>
        <dbReference type="ARBA" id="ARBA00006227"/>
    </source>
</evidence>
<keyword evidence="8" id="KW-1185">Reference proteome</keyword>
<dbReference type="CDD" id="cd00392">
    <property type="entry name" value="Ribosomal_L13"/>
    <property type="match status" value="1"/>
</dbReference>
<gene>
    <name evidence="4 6 7" type="primary">rplM</name>
    <name evidence="7" type="ORF">PPSIR1_22881</name>
</gene>
<dbReference type="PANTHER" id="PTHR11545">
    <property type="entry name" value="RIBOSOMAL PROTEIN L13"/>
    <property type="match status" value="1"/>
</dbReference>
<dbReference type="Proteomes" id="UP000005801">
    <property type="component" value="Unassembled WGS sequence"/>
</dbReference>
<dbReference type="GO" id="GO:0003729">
    <property type="term" value="F:mRNA binding"/>
    <property type="evidence" value="ECO:0007669"/>
    <property type="project" value="TreeGrafter"/>
</dbReference>
<dbReference type="AlphaFoldDB" id="A6G2J9"/>
<dbReference type="InterPro" id="IPR036899">
    <property type="entry name" value="Ribosomal_uL13_sf"/>
</dbReference>
<dbReference type="HAMAP" id="MF_01366">
    <property type="entry name" value="Ribosomal_uL13"/>
    <property type="match status" value="1"/>
</dbReference>
<keyword evidence="3 4" id="KW-0687">Ribonucleoprotein</keyword>
<dbReference type="GO" id="GO:0003735">
    <property type="term" value="F:structural constituent of ribosome"/>
    <property type="evidence" value="ECO:0007669"/>
    <property type="project" value="InterPro"/>
</dbReference>
<sequence length="142" mass="15903">MGTHYPNSADIERAWLLVDLEGQTVGRAASKIASLLRGKHKTIFTPHMDVGDFVVCINADKVKFTGNKLDQQTYNKFTGYIGNMKTRTAREMLERKPELVISSAVKRMLPKGVLGRQTFKKLKVYAGSEHPHGAQNPKPHEI</sequence>
<dbReference type="InterPro" id="IPR005823">
    <property type="entry name" value="Ribosomal_uL13_bac-type"/>
</dbReference>
<evidence type="ECO:0000256" key="6">
    <source>
        <dbReference type="RuleBase" id="RU003878"/>
    </source>
</evidence>
<comment type="similarity">
    <text evidence="1 4 5">Belongs to the universal ribosomal protein uL13 family.</text>
</comment>
<dbReference type="NCBIfam" id="TIGR01066">
    <property type="entry name" value="rplM_bact"/>
    <property type="match status" value="1"/>
</dbReference>
<comment type="function">
    <text evidence="4 6">This protein is one of the early assembly proteins of the 50S ribosomal subunit, although it is not seen to bind rRNA by itself. It is important during the early stages of 50S assembly.</text>
</comment>
<dbReference type="SUPFAM" id="SSF52161">
    <property type="entry name" value="Ribosomal protein L13"/>
    <property type="match status" value="1"/>
</dbReference>
<evidence type="ECO:0000256" key="4">
    <source>
        <dbReference type="HAMAP-Rule" id="MF_01366"/>
    </source>
</evidence>
<organism evidence="7 8">
    <name type="scientific">Plesiocystis pacifica SIR-1</name>
    <dbReference type="NCBI Taxonomy" id="391625"/>
    <lineage>
        <taxon>Bacteria</taxon>
        <taxon>Pseudomonadati</taxon>
        <taxon>Myxococcota</taxon>
        <taxon>Polyangia</taxon>
        <taxon>Nannocystales</taxon>
        <taxon>Nannocystaceae</taxon>
        <taxon>Plesiocystis</taxon>
    </lineage>
</organism>
<evidence type="ECO:0000313" key="8">
    <source>
        <dbReference type="Proteomes" id="UP000005801"/>
    </source>
</evidence>
<dbReference type="PIRSF" id="PIRSF002181">
    <property type="entry name" value="Ribosomal_L13"/>
    <property type="match status" value="1"/>
</dbReference>
<dbReference type="OrthoDB" id="9801330at2"/>
<evidence type="ECO:0000256" key="5">
    <source>
        <dbReference type="RuleBase" id="RU003877"/>
    </source>
</evidence>
<dbReference type="eggNOG" id="COG0102">
    <property type="taxonomic scope" value="Bacteria"/>
</dbReference>
<keyword evidence="2 4" id="KW-0689">Ribosomal protein</keyword>
<name>A6G2J9_9BACT</name>